<evidence type="ECO:0000256" key="2">
    <source>
        <dbReference type="ARBA" id="ARBA00022692"/>
    </source>
</evidence>
<evidence type="ECO:0000256" key="1">
    <source>
        <dbReference type="ARBA" id="ARBA00004370"/>
    </source>
</evidence>
<comment type="caution">
    <text evidence="5">The sequence shown here is derived from an EMBL/GenBank/DDBJ whole genome shotgun (WGS) entry which is preliminary data.</text>
</comment>
<dbReference type="PANTHER" id="PTHR31774:SF2">
    <property type="entry name" value="PROTEIN SHISA-7"/>
    <property type="match status" value="1"/>
</dbReference>
<dbReference type="EMBL" id="JAMKFB020000019">
    <property type="protein sequence ID" value="KAL0166634.1"/>
    <property type="molecule type" value="Genomic_DNA"/>
</dbReference>
<keyword evidence="6" id="KW-1185">Reference proteome</keyword>
<evidence type="ECO:0000313" key="6">
    <source>
        <dbReference type="Proteomes" id="UP001529510"/>
    </source>
</evidence>
<feature type="non-terminal residue" evidence="5">
    <location>
        <position position="57"/>
    </location>
</feature>
<gene>
    <name evidence="5" type="ORF">M9458_038478</name>
</gene>
<reference evidence="5 6" key="1">
    <citation type="submission" date="2024-05" db="EMBL/GenBank/DDBJ databases">
        <title>Genome sequencing and assembly of Indian major carp, Cirrhinus mrigala (Hamilton, 1822).</title>
        <authorList>
            <person name="Mohindra V."/>
            <person name="Chowdhury L.M."/>
            <person name="Lal K."/>
            <person name="Jena J.K."/>
        </authorList>
    </citation>
    <scope>NUCLEOTIDE SEQUENCE [LARGE SCALE GENOMIC DNA]</scope>
    <source>
        <strain evidence="5">CM1030</strain>
        <tissue evidence="5">Blood</tissue>
    </source>
</reference>
<name>A0ABD0NXL7_CIRMR</name>
<dbReference type="InterPro" id="IPR026910">
    <property type="entry name" value="Shisa"/>
</dbReference>
<dbReference type="AlphaFoldDB" id="A0ABD0NXL7"/>
<evidence type="ECO:0000256" key="3">
    <source>
        <dbReference type="ARBA" id="ARBA00022989"/>
    </source>
</evidence>
<accession>A0ABD0NXL7</accession>
<organism evidence="5 6">
    <name type="scientific">Cirrhinus mrigala</name>
    <name type="common">Mrigala</name>
    <dbReference type="NCBI Taxonomy" id="683832"/>
    <lineage>
        <taxon>Eukaryota</taxon>
        <taxon>Metazoa</taxon>
        <taxon>Chordata</taxon>
        <taxon>Craniata</taxon>
        <taxon>Vertebrata</taxon>
        <taxon>Euteleostomi</taxon>
        <taxon>Actinopterygii</taxon>
        <taxon>Neopterygii</taxon>
        <taxon>Teleostei</taxon>
        <taxon>Ostariophysi</taxon>
        <taxon>Cypriniformes</taxon>
        <taxon>Cyprinidae</taxon>
        <taxon>Labeoninae</taxon>
        <taxon>Labeonini</taxon>
        <taxon>Cirrhinus</taxon>
    </lineage>
</organism>
<dbReference type="Proteomes" id="UP001529510">
    <property type="component" value="Unassembled WGS sequence"/>
</dbReference>
<protein>
    <submittedName>
        <fullName evidence="5">Uncharacterized protein</fullName>
    </submittedName>
</protein>
<dbReference type="GO" id="GO:0016020">
    <property type="term" value="C:membrane"/>
    <property type="evidence" value="ECO:0007669"/>
    <property type="project" value="UniProtKB-SubCell"/>
</dbReference>
<keyword evidence="4" id="KW-0472">Membrane</keyword>
<keyword evidence="2" id="KW-0812">Transmembrane</keyword>
<evidence type="ECO:0000256" key="4">
    <source>
        <dbReference type="ARBA" id="ARBA00023136"/>
    </source>
</evidence>
<comment type="subcellular location">
    <subcellularLocation>
        <location evidence="1">Membrane</location>
    </subcellularLocation>
</comment>
<keyword evidence="3" id="KW-1133">Transmembrane helix</keyword>
<dbReference type="PANTHER" id="PTHR31774">
    <property type="entry name" value="PROTEIN SHISA-9-RELATED"/>
    <property type="match status" value="1"/>
</dbReference>
<evidence type="ECO:0000313" key="5">
    <source>
        <dbReference type="EMBL" id="KAL0166634.1"/>
    </source>
</evidence>
<proteinExistence type="predicted"/>
<sequence length="57" mass="6417">MNNTQLASTGTLLSSKHNNSGFHPSFSHSFHNLAQLPPSYETVMKPELNRYSSLKRL</sequence>